<dbReference type="Proteomes" id="UP000177798">
    <property type="component" value="Chromosome 8"/>
</dbReference>
<feature type="region of interest" description="Disordered" evidence="1">
    <location>
        <begin position="1"/>
        <end position="36"/>
    </location>
</feature>
<feature type="region of interest" description="Disordered" evidence="1">
    <location>
        <begin position="49"/>
        <end position="77"/>
    </location>
</feature>
<dbReference type="AlphaFoldDB" id="A0A1D9QAM3"/>
<dbReference type="EMBL" id="CP017821">
    <property type="protein sequence ID" value="APA11971.1"/>
    <property type="molecule type" value="Genomic_DNA"/>
</dbReference>
<sequence>MAEGKAKDVGRSPEVLATQARKKGRPQKALNPPFPSLLLSPFGAKTDIGGRYGFVDPEPPPRQNKYESESPAQGTLELPQRFRCKRGEWVDLYKT</sequence>
<dbReference type="OrthoDB" id="10439829at2759"/>
<name>A0A1D9QAM3_SCLS1</name>
<dbReference type="VEuPathDB" id="FungiDB:sscle_08g067410"/>
<evidence type="ECO:0000313" key="2">
    <source>
        <dbReference type="EMBL" id="APA11971.1"/>
    </source>
</evidence>
<protein>
    <submittedName>
        <fullName evidence="2">Uncharacterized protein</fullName>
    </submittedName>
</protein>
<feature type="compositionally biased region" description="Basic and acidic residues" evidence="1">
    <location>
        <begin position="1"/>
        <end position="11"/>
    </location>
</feature>
<evidence type="ECO:0000256" key="1">
    <source>
        <dbReference type="SAM" id="MobiDB-lite"/>
    </source>
</evidence>
<evidence type="ECO:0000313" key="3">
    <source>
        <dbReference type="Proteomes" id="UP000177798"/>
    </source>
</evidence>
<organism evidence="2 3">
    <name type="scientific">Sclerotinia sclerotiorum (strain ATCC 18683 / 1980 / Ss-1)</name>
    <name type="common">White mold</name>
    <name type="synonym">Whetzelinia sclerotiorum</name>
    <dbReference type="NCBI Taxonomy" id="665079"/>
    <lineage>
        <taxon>Eukaryota</taxon>
        <taxon>Fungi</taxon>
        <taxon>Dikarya</taxon>
        <taxon>Ascomycota</taxon>
        <taxon>Pezizomycotina</taxon>
        <taxon>Leotiomycetes</taxon>
        <taxon>Helotiales</taxon>
        <taxon>Sclerotiniaceae</taxon>
        <taxon>Sclerotinia</taxon>
    </lineage>
</organism>
<accession>A0A1D9QAM3</accession>
<gene>
    <name evidence="2" type="ORF">sscle_08g067410</name>
</gene>
<proteinExistence type="predicted"/>
<reference evidence="3" key="1">
    <citation type="journal article" date="2017" name="Genome Biol. Evol.">
        <title>The complete genome sequence of the phytopathogenic fungus Sclerotinia sclerotiorum reveals insights into the genome architecture of broad host range pathogens.</title>
        <authorList>
            <person name="Derbyshire M."/>
            <person name="Denton-Giles M."/>
            <person name="Hegedus D."/>
            <person name="Seifbarghy S."/>
            <person name="Rollins J."/>
            <person name="van Kan J."/>
            <person name="Seidl M.F."/>
            <person name="Faino L."/>
            <person name="Mbengue M."/>
            <person name="Navaud O."/>
            <person name="Raffaele S."/>
            <person name="Hammond-Kosack K."/>
            <person name="Heard S."/>
            <person name="Oliver R."/>
        </authorList>
    </citation>
    <scope>NUCLEOTIDE SEQUENCE [LARGE SCALE GENOMIC DNA]</scope>
    <source>
        <strain evidence="3">ATCC 18683 / 1980 / Ss-1</strain>
    </source>
</reference>